<proteinExistence type="predicted"/>
<dbReference type="Proteomes" id="UP000001784">
    <property type="component" value="Chromosome"/>
</dbReference>
<evidence type="ECO:0000313" key="2">
    <source>
        <dbReference type="EMBL" id="ABK18921.1"/>
    </source>
</evidence>
<feature type="region of interest" description="Disordered" evidence="1">
    <location>
        <begin position="1"/>
        <end position="22"/>
    </location>
</feature>
<dbReference type="AlphaFoldDB" id="A0LNB9"/>
<dbReference type="HOGENOM" id="CLU_183667_0_0_7"/>
<organism evidence="2 3">
    <name type="scientific">Syntrophobacter fumaroxidans (strain DSM 10017 / MPOB)</name>
    <dbReference type="NCBI Taxonomy" id="335543"/>
    <lineage>
        <taxon>Bacteria</taxon>
        <taxon>Pseudomonadati</taxon>
        <taxon>Thermodesulfobacteriota</taxon>
        <taxon>Syntrophobacteria</taxon>
        <taxon>Syntrophobacterales</taxon>
        <taxon>Syntrophobacteraceae</taxon>
        <taxon>Syntrophobacter</taxon>
    </lineage>
</organism>
<evidence type="ECO:0000256" key="1">
    <source>
        <dbReference type="SAM" id="MobiDB-lite"/>
    </source>
</evidence>
<reference evidence="2 3" key="1">
    <citation type="submission" date="2006-10" db="EMBL/GenBank/DDBJ databases">
        <title>Complete sequence of Syntrophobacter fumaroxidans MPOB.</title>
        <authorList>
            <consortium name="US DOE Joint Genome Institute"/>
            <person name="Copeland A."/>
            <person name="Lucas S."/>
            <person name="Lapidus A."/>
            <person name="Barry K."/>
            <person name="Detter J.C."/>
            <person name="Glavina del Rio T."/>
            <person name="Hammon N."/>
            <person name="Israni S."/>
            <person name="Pitluck S."/>
            <person name="Goltsman E.G."/>
            <person name="Martinez M."/>
            <person name="Schmutz J."/>
            <person name="Larimer F."/>
            <person name="Land M."/>
            <person name="Hauser L."/>
            <person name="Kyrpides N."/>
            <person name="Kim E."/>
            <person name="Boone D.R."/>
            <person name="Brockman F."/>
            <person name="Culley D."/>
            <person name="Ferry J."/>
            <person name="Gunsalus R."/>
            <person name="McInerney M.J."/>
            <person name="Morrison M."/>
            <person name="Plugge C."/>
            <person name="Rohlin L."/>
            <person name="Scholten J."/>
            <person name="Sieber J."/>
            <person name="Stams A.J.M."/>
            <person name="Worm P."/>
            <person name="Henstra A.M."/>
            <person name="Richardson P."/>
        </authorList>
    </citation>
    <scope>NUCLEOTIDE SEQUENCE [LARGE SCALE GENOMIC DNA]</scope>
    <source>
        <strain evidence="3">DSM 10017 / MPOB</strain>
    </source>
</reference>
<keyword evidence="3" id="KW-1185">Reference proteome</keyword>
<gene>
    <name evidence="2" type="ordered locus">Sfum_3248</name>
</gene>
<sequence>MDGMKAGNDIRTHTYTDSEREEEEKRLRRLQRIVGLCLSLIAQSSISMEEAERLAAGARSHALRLFPGKEATFEMIYAPRFRRLIAEKFGLH</sequence>
<name>A0LNB9_SYNFM</name>
<dbReference type="STRING" id="335543.Sfum_3248"/>
<dbReference type="EMBL" id="CP000478">
    <property type="protein sequence ID" value="ABK18921.1"/>
    <property type="molecule type" value="Genomic_DNA"/>
</dbReference>
<dbReference type="InParanoid" id="A0LNB9"/>
<accession>A0LNB9</accession>
<dbReference type="KEGG" id="sfu:Sfum_3248"/>
<feature type="compositionally biased region" description="Basic and acidic residues" evidence="1">
    <location>
        <begin position="8"/>
        <end position="22"/>
    </location>
</feature>
<protein>
    <submittedName>
        <fullName evidence="2">Uncharacterized protein</fullName>
    </submittedName>
</protein>
<dbReference type="eggNOG" id="ENOG5033IJD">
    <property type="taxonomic scope" value="Bacteria"/>
</dbReference>
<evidence type="ECO:0000313" key="3">
    <source>
        <dbReference type="Proteomes" id="UP000001784"/>
    </source>
</evidence>